<reference evidence="10 11" key="1">
    <citation type="submission" date="2016-10" db="EMBL/GenBank/DDBJ databases">
        <authorList>
            <person name="de Groot N.N."/>
        </authorList>
    </citation>
    <scope>NUCLEOTIDE SEQUENCE [LARGE SCALE GENOMIC DNA]</scope>
    <source>
        <strain evidence="10 11">DSM 15695</strain>
    </source>
</reference>
<dbReference type="Proteomes" id="UP000198833">
    <property type="component" value="Unassembled WGS sequence"/>
</dbReference>
<keyword evidence="6 8" id="KW-0520">NAD</keyword>
<dbReference type="GO" id="GO:0005829">
    <property type="term" value="C:cytosol"/>
    <property type="evidence" value="ECO:0007669"/>
    <property type="project" value="TreeGrafter"/>
</dbReference>
<evidence type="ECO:0000313" key="11">
    <source>
        <dbReference type="Proteomes" id="UP000198833"/>
    </source>
</evidence>
<dbReference type="AlphaFoldDB" id="A0A1H9DV73"/>
<name>A0A1H9DV73_9LACT</name>
<dbReference type="Gene3D" id="3.40.50.720">
    <property type="entry name" value="NAD(P)-binding Rossmann-like Domain"/>
    <property type="match status" value="1"/>
</dbReference>
<evidence type="ECO:0000256" key="3">
    <source>
        <dbReference type="ARBA" id="ARBA00007637"/>
    </source>
</evidence>
<dbReference type="NCBIfam" id="NF007956">
    <property type="entry name" value="PRK10675.1"/>
    <property type="match status" value="1"/>
</dbReference>
<keyword evidence="11" id="KW-1185">Reference proteome</keyword>
<dbReference type="GO" id="GO:0006012">
    <property type="term" value="P:galactose metabolic process"/>
    <property type="evidence" value="ECO:0007669"/>
    <property type="project" value="UniProtKB-UniPathway"/>
</dbReference>
<evidence type="ECO:0000256" key="5">
    <source>
        <dbReference type="ARBA" id="ARBA00018569"/>
    </source>
</evidence>
<dbReference type="EMBL" id="FOEN01000006">
    <property type="protein sequence ID" value="SEQ17306.1"/>
    <property type="molecule type" value="Genomic_DNA"/>
</dbReference>
<organism evidence="10 11">
    <name type="scientific">Ignavigranum ruoffiae</name>
    <dbReference type="NCBI Taxonomy" id="89093"/>
    <lineage>
        <taxon>Bacteria</taxon>
        <taxon>Bacillati</taxon>
        <taxon>Bacillota</taxon>
        <taxon>Bacilli</taxon>
        <taxon>Lactobacillales</taxon>
        <taxon>Aerococcaceae</taxon>
        <taxon>Ignavigranum</taxon>
    </lineage>
</organism>
<dbReference type="SUPFAM" id="SSF51735">
    <property type="entry name" value="NAD(P)-binding Rossmann-fold domains"/>
    <property type="match status" value="1"/>
</dbReference>
<dbReference type="Gene3D" id="3.90.25.10">
    <property type="entry name" value="UDP-galactose 4-epimerase, domain 1"/>
    <property type="match status" value="1"/>
</dbReference>
<gene>
    <name evidence="10" type="ORF">SAMN04488558_10617</name>
</gene>
<proteinExistence type="inferred from homology"/>
<comment type="cofactor">
    <cofactor evidence="2 8">
        <name>NAD(+)</name>
        <dbReference type="ChEBI" id="CHEBI:57540"/>
    </cofactor>
</comment>
<dbReference type="OrthoDB" id="9801785at2"/>
<evidence type="ECO:0000313" key="10">
    <source>
        <dbReference type="EMBL" id="SEQ17306.1"/>
    </source>
</evidence>
<dbReference type="RefSeq" id="WP_092571783.1">
    <property type="nucleotide sequence ID" value="NZ_CALUDV010000017.1"/>
</dbReference>
<dbReference type="PANTHER" id="PTHR43725">
    <property type="entry name" value="UDP-GLUCOSE 4-EPIMERASE"/>
    <property type="match status" value="1"/>
</dbReference>
<evidence type="ECO:0000256" key="7">
    <source>
        <dbReference type="ARBA" id="ARBA00023235"/>
    </source>
</evidence>
<protein>
    <recommendedName>
        <fullName evidence="5 8">UDP-glucose 4-epimerase</fullName>
        <ecNumber evidence="4 8">5.1.3.2</ecNumber>
    </recommendedName>
</protein>
<feature type="domain" description="NAD(P)-binding" evidence="9">
    <location>
        <begin position="4"/>
        <end position="324"/>
    </location>
</feature>
<dbReference type="InterPro" id="IPR016040">
    <property type="entry name" value="NAD(P)-bd_dom"/>
</dbReference>
<dbReference type="InterPro" id="IPR036291">
    <property type="entry name" value="NAD(P)-bd_dom_sf"/>
</dbReference>
<dbReference type="Pfam" id="PF16363">
    <property type="entry name" value="GDP_Man_Dehyd"/>
    <property type="match status" value="1"/>
</dbReference>
<comment type="catalytic activity">
    <reaction evidence="1 8">
        <text>UDP-alpha-D-glucose = UDP-alpha-D-galactose</text>
        <dbReference type="Rhea" id="RHEA:22168"/>
        <dbReference type="ChEBI" id="CHEBI:58885"/>
        <dbReference type="ChEBI" id="CHEBI:66914"/>
        <dbReference type="EC" id="5.1.3.2"/>
    </reaction>
</comment>
<evidence type="ECO:0000256" key="6">
    <source>
        <dbReference type="ARBA" id="ARBA00023027"/>
    </source>
</evidence>
<sequence length="339" mass="37658">MSILVTGGAGYIGSHTVIELIQAGYQPIIVDDYSNSSPEVIQRIEQITNYKVPTYTINILDRQALAAVFQAHQIEAVIHFAAFKAVGESVAQPLKYYHNNISGTINLLEVMQEYQVKQIVFSSSATVYGQNHPSPLKESLPVGQATNPYGYSKIVMEQILLDLAKADPDWQITILRYFNPIGAHESGLIGEDPQGIPNNLMPYVSQVAIGQLPYLSVYGNDYPTADGTGVRDYIHVVDLGQGHVRALDQLKNQKGVAIYNLGTGLGYSVLELIRTFAKVNQVEVPYQIVERRPGDVAVSYADPTLAEKELKWKAERGLEEMCRDSWNWQQKNPKGYQAE</sequence>
<comment type="similarity">
    <text evidence="3 8">Belongs to the NAD(P)-dependent epimerase/dehydratase family.</text>
</comment>
<dbReference type="EC" id="5.1.3.2" evidence="4 8"/>
<keyword evidence="8" id="KW-0119">Carbohydrate metabolism</keyword>
<keyword evidence="7 8" id="KW-0413">Isomerase</keyword>
<evidence type="ECO:0000256" key="8">
    <source>
        <dbReference type="RuleBase" id="RU366046"/>
    </source>
</evidence>
<dbReference type="InterPro" id="IPR005886">
    <property type="entry name" value="UDP_G4E"/>
</dbReference>
<dbReference type="CDD" id="cd05247">
    <property type="entry name" value="UDP_G4E_1_SDR_e"/>
    <property type="match status" value="1"/>
</dbReference>
<evidence type="ECO:0000256" key="1">
    <source>
        <dbReference type="ARBA" id="ARBA00000083"/>
    </source>
</evidence>
<dbReference type="PANTHER" id="PTHR43725:SF47">
    <property type="entry name" value="UDP-GLUCOSE 4-EPIMERASE"/>
    <property type="match status" value="1"/>
</dbReference>
<dbReference type="NCBIfam" id="TIGR01179">
    <property type="entry name" value="galE"/>
    <property type="match status" value="1"/>
</dbReference>
<comment type="subunit">
    <text evidence="8">Homodimer.</text>
</comment>
<evidence type="ECO:0000256" key="2">
    <source>
        <dbReference type="ARBA" id="ARBA00001911"/>
    </source>
</evidence>
<evidence type="ECO:0000256" key="4">
    <source>
        <dbReference type="ARBA" id="ARBA00013189"/>
    </source>
</evidence>
<dbReference type="GO" id="GO:0003978">
    <property type="term" value="F:UDP-glucose 4-epimerase activity"/>
    <property type="evidence" value="ECO:0007669"/>
    <property type="project" value="UniProtKB-UniRule"/>
</dbReference>
<evidence type="ECO:0000259" key="9">
    <source>
        <dbReference type="Pfam" id="PF16363"/>
    </source>
</evidence>
<comment type="pathway">
    <text evidence="8">Carbohydrate metabolism; galactose metabolism.</text>
</comment>
<accession>A0A1H9DV73</accession>
<dbReference type="UniPathway" id="UPA00214"/>
<dbReference type="STRING" id="89093.SAMN04488558_10617"/>